<evidence type="ECO:0000313" key="2">
    <source>
        <dbReference type="EMBL" id="GAI59471.1"/>
    </source>
</evidence>
<gene>
    <name evidence="2" type="ORF">S12H4_04467</name>
</gene>
<reference evidence="2" key="1">
    <citation type="journal article" date="2014" name="Front. Microbiol.">
        <title>High frequency of phylogenetically diverse reductive dehalogenase-homologous genes in deep subseafloor sedimentary metagenomes.</title>
        <authorList>
            <person name="Kawai M."/>
            <person name="Futagami T."/>
            <person name="Toyoda A."/>
            <person name="Takaki Y."/>
            <person name="Nishi S."/>
            <person name="Hori S."/>
            <person name="Arai W."/>
            <person name="Tsubouchi T."/>
            <person name="Morono Y."/>
            <person name="Uchiyama I."/>
            <person name="Ito T."/>
            <person name="Fujiyama A."/>
            <person name="Inagaki F."/>
            <person name="Takami H."/>
        </authorList>
    </citation>
    <scope>NUCLEOTIDE SEQUENCE</scope>
    <source>
        <strain evidence="2">Expedition CK06-06</strain>
    </source>
</reference>
<keyword evidence="1" id="KW-0472">Membrane</keyword>
<protein>
    <submittedName>
        <fullName evidence="2">Uncharacterized protein</fullName>
    </submittedName>
</protein>
<dbReference type="AlphaFoldDB" id="X1QXF2"/>
<keyword evidence="1" id="KW-1133">Transmembrane helix</keyword>
<proteinExistence type="predicted"/>
<sequence length="39" mass="3732">VQVIAGEAAVSFLPLAIIGGLGMLGVGGIAAVALAARRE</sequence>
<name>X1QXF2_9ZZZZ</name>
<feature type="transmembrane region" description="Helical" evidence="1">
    <location>
        <begin position="12"/>
        <end position="36"/>
    </location>
</feature>
<keyword evidence="1" id="KW-0812">Transmembrane</keyword>
<accession>X1QXF2</accession>
<organism evidence="2">
    <name type="scientific">marine sediment metagenome</name>
    <dbReference type="NCBI Taxonomy" id="412755"/>
    <lineage>
        <taxon>unclassified sequences</taxon>
        <taxon>metagenomes</taxon>
        <taxon>ecological metagenomes</taxon>
    </lineage>
</organism>
<dbReference type="EMBL" id="BARW01001381">
    <property type="protein sequence ID" value="GAI59471.1"/>
    <property type="molecule type" value="Genomic_DNA"/>
</dbReference>
<evidence type="ECO:0000256" key="1">
    <source>
        <dbReference type="SAM" id="Phobius"/>
    </source>
</evidence>
<feature type="non-terminal residue" evidence="2">
    <location>
        <position position="1"/>
    </location>
</feature>
<comment type="caution">
    <text evidence="2">The sequence shown here is derived from an EMBL/GenBank/DDBJ whole genome shotgun (WGS) entry which is preliminary data.</text>
</comment>